<proteinExistence type="predicted"/>
<organism evidence="2 3">
    <name type="scientific">Botryotinia fuckeliana (strain T4)</name>
    <name type="common">Noble rot fungus</name>
    <name type="synonym">Botrytis cinerea</name>
    <dbReference type="NCBI Taxonomy" id="999810"/>
    <lineage>
        <taxon>Eukaryota</taxon>
        <taxon>Fungi</taxon>
        <taxon>Dikarya</taxon>
        <taxon>Ascomycota</taxon>
        <taxon>Pezizomycotina</taxon>
        <taxon>Leotiomycetes</taxon>
        <taxon>Helotiales</taxon>
        <taxon>Sclerotiniaceae</taxon>
        <taxon>Botrytis</taxon>
    </lineage>
</organism>
<dbReference type="InParanoid" id="G2XSW5"/>
<evidence type="ECO:0000313" key="2">
    <source>
        <dbReference type="EMBL" id="CCD43679.1"/>
    </source>
</evidence>
<sequence length="52" mass="5965">MDMRDWILTEWHLGISEKFGIPQNPILESQGPSLNGPNRDERLNSSVVRRSS</sequence>
<feature type="region of interest" description="Disordered" evidence="1">
    <location>
        <begin position="24"/>
        <end position="52"/>
    </location>
</feature>
<accession>G2XSW5</accession>
<gene>
    <name evidence="2" type="ORF">BofuT4_uP063480.1</name>
</gene>
<dbReference type="EMBL" id="FQ790263">
    <property type="protein sequence ID" value="CCD43679.1"/>
    <property type="molecule type" value="Genomic_DNA"/>
</dbReference>
<feature type="compositionally biased region" description="Polar residues" evidence="1">
    <location>
        <begin position="26"/>
        <end position="36"/>
    </location>
</feature>
<reference evidence="3" key="1">
    <citation type="journal article" date="2011" name="PLoS Genet.">
        <title>Genomic analysis of the necrotrophic fungal pathogens Sclerotinia sclerotiorum and Botrytis cinerea.</title>
        <authorList>
            <person name="Amselem J."/>
            <person name="Cuomo C.A."/>
            <person name="van Kan J.A."/>
            <person name="Viaud M."/>
            <person name="Benito E.P."/>
            <person name="Couloux A."/>
            <person name="Coutinho P.M."/>
            <person name="de Vries R.P."/>
            <person name="Dyer P.S."/>
            <person name="Fillinger S."/>
            <person name="Fournier E."/>
            <person name="Gout L."/>
            <person name="Hahn M."/>
            <person name="Kohn L."/>
            <person name="Lapalu N."/>
            <person name="Plummer K.M."/>
            <person name="Pradier J.M."/>
            <person name="Quevillon E."/>
            <person name="Sharon A."/>
            <person name="Simon A."/>
            <person name="ten Have A."/>
            <person name="Tudzynski B."/>
            <person name="Tudzynski P."/>
            <person name="Wincker P."/>
            <person name="Andrew M."/>
            <person name="Anthouard V."/>
            <person name="Beever R.E."/>
            <person name="Beffa R."/>
            <person name="Benoit I."/>
            <person name="Bouzid O."/>
            <person name="Brault B."/>
            <person name="Chen Z."/>
            <person name="Choquer M."/>
            <person name="Collemare J."/>
            <person name="Cotton P."/>
            <person name="Danchin E.G."/>
            <person name="Da Silva C."/>
            <person name="Gautier A."/>
            <person name="Giraud C."/>
            <person name="Giraud T."/>
            <person name="Gonzalez C."/>
            <person name="Grossetete S."/>
            <person name="Guldener U."/>
            <person name="Henrissat B."/>
            <person name="Howlett B.J."/>
            <person name="Kodira C."/>
            <person name="Kretschmer M."/>
            <person name="Lappartient A."/>
            <person name="Leroch M."/>
            <person name="Levis C."/>
            <person name="Mauceli E."/>
            <person name="Neuveglise C."/>
            <person name="Oeser B."/>
            <person name="Pearson M."/>
            <person name="Poulain J."/>
            <person name="Poussereau N."/>
            <person name="Quesneville H."/>
            <person name="Rascle C."/>
            <person name="Schumacher J."/>
            <person name="Segurens B."/>
            <person name="Sexton A."/>
            <person name="Silva E."/>
            <person name="Sirven C."/>
            <person name="Soanes D.M."/>
            <person name="Talbot N.J."/>
            <person name="Templeton M."/>
            <person name="Yandava C."/>
            <person name="Yarden O."/>
            <person name="Zeng Q."/>
            <person name="Rollins J.A."/>
            <person name="Lebrun M.H."/>
            <person name="Dickman M."/>
        </authorList>
    </citation>
    <scope>NUCLEOTIDE SEQUENCE [LARGE SCALE GENOMIC DNA]</scope>
    <source>
        <strain evidence="3">T4</strain>
    </source>
</reference>
<dbReference type="AlphaFoldDB" id="G2XSW5"/>
<name>G2XSW5_BOTF4</name>
<dbReference type="Proteomes" id="UP000008177">
    <property type="component" value="Unplaced contigs"/>
</dbReference>
<protein>
    <submittedName>
        <fullName evidence="2">Uncharacterized protein</fullName>
    </submittedName>
</protein>
<dbReference type="HOGENOM" id="CLU_3086937_0_0_1"/>
<evidence type="ECO:0000256" key="1">
    <source>
        <dbReference type="SAM" id="MobiDB-lite"/>
    </source>
</evidence>
<evidence type="ECO:0000313" key="3">
    <source>
        <dbReference type="Proteomes" id="UP000008177"/>
    </source>
</evidence>